<evidence type="ECO:0000256" key="3">
    <source>
        <dbReference type="ARBA" id="ARBA00022989"/>
    </source>
</evidence>
<keyword evidence="3 5" id="KW-1133">Transmembrane helix</keyword>
<dbReference type="NCBIfam" id="TIGR00945">
    <property type="entry name" value="tatC"/>
    <property type="match status" value="1"/>
</dbReference>
<keyword evidence="4 5" id="KW-0472">Membrane</keyword>
<reference evidence="6 7" key="1">
    <citation type="submission" date="2023-08" db="EMBL/GenBank/DDBJ databases">
        <title>Genome sequence of Thermaerobacter compostii strain Ins1, a spore-forming filamentous bacterium isolated from a deep geothermal reservoir.</title>
        <authorList>
            <person name="Bregnard D."/>
            <person name="Gonzalez D."/>
            <person name="Junier P."/>
        </authorList>
    </citation>
    <scope>NUCLEOTIDE SEQUENCE [LARGE SCALE GENOMIC DNA]</scope>
    <source>
        <strain evidence="6 7">Ins1</strain>
    </source>
</reference>
<keyword evidence="5" id="KW-0811">Translocation</keyword>
<feature type="transmembrane region" description="Helical" evidence="5">
    <location>
        <begin position="200"/>
        <end position="216"/>
    </location>
</feature>
<sequence length="265" mass="28583">MGHRPGEAETGGGGVWPSLVGHLSELRLRLIYSALAIAGGTAIGFVYARPVLGWLIERGPDVRLVALAPAEAFLVTLRIAVLLGVGLASPVVIYQALRFVWPGLTETERRYVRWYALPALVLFAAGIAFGLLVAVPLALDFLLGFNAGPIQRTVSVQAYVDFVTGLVWSFGFLFELPVAVALLTEIGLLTPPFMVHLRRYALLAALVIAAFLTPTTDLVTQLLFAVPLIVLYEAGYGLCWLLHRRRARASAERAGQASPRAEGDP</sequence>
<comment type="similarity">
    <text evidence="5">Belongs to the TatC family.</text>
</comment>
<dbReference type="Proteomes" id="UP001304683">
    <property type="component" value="Chromosome"/>
</dbReference>
<keyword evidence="5" id="KW-0813">Transport</keyword>
<gene>
    <name evidence="5 6" type="primary">tatC</name>
    <name evidence="6" type="ORF">Q5761_07025</name>
</gene>
<dbReference type="EMBL" id="CP132508">
    <property type="protein sequence ID" value="WPD18144.1"/>
    <property type="molecule type" value="Genomic_DNA"/>
</dbReference>
<evidence type="ECO:0000313" key="6">
    <source>
        <dbReference type="EMBL" id="WPD18144.1"/>
    </source>
</evidence>
<feature type="transmembrane region" description="Helical" evidence="5">
    <location>
        <begin position="222"/>
        <end position="243"/>
    </location>
</feature>
<dbReference type="InterPro" id="IPR019820">
    <property type="entry name" value="Sec-indep_translocase_CS"/>
</dbReference>
<feature type="transmembrane region" description="Helical" evidence="5">
    <location>
        <begin position="166"/>
        <end position="188"/>
    </location>
</feature>
<dbReference type="Pfam" id="PF00902">
    <property type="entry name" value="TatC"/>
    <property type="match status" value="1"/>
</dbReference>
<comment type="subunit">
    <text evidence="5">Forms a complex with TatA.</text>
</comment>
<proteinExistence type="inferred from homology"/>
<evidence type="ECO:0000256" key="1">
    <source>
        <dbReference type="ARBA" id="ARBA00004141"/>
    </source>
</evidence>
<evidence type="ECO:0000256" key="5">
    <source>
        <dbReference type="HAMAP-Rule" id="MF_00902"/>
    </source>
</evidence>
<keyword evidence="5" id="KW-0653">Protein transport</keyword>
<dbReference type="PANTHER" id="PTHR30371:SF0">
    <property type="entry name" value="SEC-INDEPENDENT PROTEIN TRANSLOCASE PROTEIN TATC, CHLOROPLASTIC-RELATED"/>
    <property type="match status" value="1"/>
</dbReference>
<feature type="transmembrane region" description="Helical" evidence="5">
    <location>
        <begin position="115"/>
        <end position="139"/>
    </location>
</feature>
<dbReference type="InterPro" id="IPR002033">
    <property type="entry name" value="TatC"/>
</dbReference>
<feature type="transmembrane region" description="Helical" evidence="5">
    <location>
        <begin position="30"/>
        <end position="52"/>
    </location>
</feature>
<evidence type="ECO:0000256" key="4">
    <source>
        <dbReference type="ARBA" id="ARBA00023136"/>
    </source>
</evidence>
<keyword evidence="2 5" id="KW-0812">Transmembrane</keyword>
<dbReference type="PRINTS" id="PR01840">
    <property type="entry name" value="TATCFAMILY"/>
</dbReference>
<name>A0ABZ0QN87_9FIRM</name>
<accession>A0ABZ0QN87</accession>
<feature type="transmembrane region" description="Helical" evidence="5">
    <location>
        <begin position="72"/>
        <end position="94"/>
    </location>
</feature>
<comment type="subcellular location">
    <subcellularLocation>
        <location evidence="5">Cell membrane</location>
        <topology evidence="5">Multi-pass membrane protein</topology>
    </subcellularLocation>
    <subcellularLocation>
        <location evidence="1">Membrane</location>
        <topology evidence="1">Multi-pass membrane protein</topology>
    </subcellularLocation>
</comment>
<evidence type="ECO:0000313" key="7">
    <source>
        <dbReference type="Proteomes" id="UP001304683"/>
    </source>
</evidence>
<dbReference type="HAMAP" id="MF_00902">
    <property type="entry name" value="TatC"/>
    <property type="match status" value="1"/>
</dbReference>
<keyword evidence="7" id="KW-1185">Reference proteome</keyword>
<comment type="function">
    <text evidence="5">Part of the twin-arginine translocation (Tat) system that transports large folded proteins containing a characteristic twin-arginine motif in their signal peptide across membranes.</text>
</comment>
<keyword evidence="5" id="KW-1003">Cell membrane</keyword>
<dbReference type="RefSeq" id="WP_318750009.1">
    <property type="nucleotide sequence ID" value="NZ_CP132508.1"/>
</dbReference>
<evidence type="ECO:0000256" key="2">
    <source>
        <dbReference type="ARBA" id="ARBA00022692"/>
    </source>
</evidence>
<dbReference type="PROSITE" id="PS01218">
    <property type="entry name" value="TATC"/>
    <property type="match status" value="1"/>
</dbReference>
<organism evidence="6 7">
    <name type="scientific">Thermaerobacter composti</name>
    <dbReference type="NCBI Taxonomy" id="554949"/>
    <lineage>
        <taxon>Bacteria</taxon>
        <taxon>Bacillati</taxon>
        <taxon>Bacillota</taxon>
        <taxon>Clostridia</taxon>
        <taxon>Eubacteriales</taxon>
        <taxon>Clostridiales Family XVII. Incertae Sedis</taxon>
        <taxon>Thermaerobacter</taxon>
    </lineage>
</organism>
<protein>
    <recommendedName>
        <fullName evidence="5">Sec-independent protein translocase protein TatC</fullName>
    </recommendedName>
</protein>
<dbReference type="PANTHER" id="PTHR30371">
    <property type="entry name" value="SEC-INDEPENDENT PROTEIN TRANSLOCASE PROTEIN TATC"/>
    <property type="match status" value="1"/>
</dbReference>